<dbReference type="Proteomes" id="UP000577362">
    <property type="component" value="Unassembled WGS sequence"/>
</dbReference>
<comment type="caution">
    <text evidence="6">The sequence shown here is derived from an EMBL/GenBank/DDBJ whole genome shotgun (WGS) entry which is preliminary data.</text>
</comment>
<dbReference type="GO" id="GO:0006203">
    <property type="term" value="P:dGTP catabolic process"/>
    <property type="evidence" value="ECO:0007669"/>
    <property type="project" value="TreeGrafter"/>
</dbReference>
<organism evidence="6 7">
    <name type="scientific">Chelatococcus caeni</name>
    <dbReference type="NCBI Taxonomy" id="1348468"/>
    <lineage>
        <taxon>Bacteria</taxon>
        <taxon>Pseudomonadati</taxon>
        <taxon>Pseudomonadota</taxon>
        <taxon>Alphaproteobacteria</taxon>
        <taxon>Hyphomicrobiales</taxon>
        <taxon>Chelatococcaceae</taxon>
        <taxon>Chelatococcus</taxon>
    </lineage>
</organism>
<dbReference type="FunFam" id="1.10.287.1080:FF:000001">
    <property type="entry name" value="Nucleoside triphosphate pyrophosphohydrolase"/>
    <property type="match status" value="1"/>
</dbReference>
<comment type="catalytic activity">
    <reaction evidence="1">
        <text>ATP + H2O = AMP + diphosphate + H(+)</text>
        <dbReference type="Rhea" id="RHEA:14245"/>
        <dbReference type="ChEBI" id="CHEBI:15377"/>
        <dbReference type="ChEBI" id="CHEBI:15378"/>
        <dbReference type="ChEBI" id="CHEBI:30616"/>
        <dbReference type="ChEBI" id="CHEBI:33019"/>
        <dbReference type="ChEBI" id="CHEBI:456215"/>
        <dbReference type="EC" id="3.6.1.8"/>
    </reaction>
</comment>
<dbReference type="GO" id="GO:0046061">
    <property type="term" value="P:dATP catabolic process"/>
    <property type="evidence" value="ECO:0007669"/>
    <property type="project" value="TreeGrafter"/>
</dbReference>
<accession>A0A840BS27</accession>
<evidence type="ECO:0000256" key="4">
    <source>
        <dbReference type="ARBA" id="ARBA00074799"/>
    </source>
</evidence>
<dbReference type="FunFam" id="1.10.287.1080:FF:000003">
    <property type="entry name" value="Nucleoside triphosphate pyrophosphohydrolase"/>
    <property type="match status" value="1"/>
</dbReference>
<dbReference type="GO" id="GO:0006950">
    <property type="term" value="P:response to stress"/>
    <property type="evidence" value="ECO:0007669"/>
    <property type="project" value="UniProtKB-ARBA"/>
</dbReference>
<dbReference type="PANTHER" id="PTHR30522:SF0">
    <property type="entry name" value="NUCLEOSIDE TRIPHOSPHATE PYROPHOSPHOHYDROLASE"/>
    <property type="match status" value="1"/>
</dbReference>
<dbReference type="Gene3D" id="1.10.287.1080">
    <property type="entry name" value="MazG-like"/>
    <property type="match status" value="2"/>
</dbReference>
<reference evidence="6 7" key="1">
    <citation type="submission" date="2020-08" db="EMBL/GenBank/DDBJ databases">
        <title>Genomic Encyclopedia of Type Strains, Phase IV (KMG-IV): sequencing the most valuable type-strain genomes for metagenomic binning, comparative biology and taxonomic classification.</title>
        <authorList>
            <person name="Goeker M."/>
        </authorList>
    </citation>
    <scope>NUCLEOTIDE SEQUENCE [LARGE SCALE GENOMIC DNA]</scope>
    <source>
        <strain evidence="6 7">DSM 103737</strain>
    </source>
</reference>
<dbReference type="NCBIfam" id="TIGR00444">
    <property type="entry name" value="mazG"/>
    <property type="match status" value="1"/>
</dbReference>
<feature type="domain" description="NTP pyrophosphohydrolase MazG-like" evidence="5">
    <location>
        <begin position="181"/>
        <end position="239"/>
    </location>
</feature>
<dbReference type="Pfam" id="PF03819">
    <property type="entry name" value="MazG"/>
    <property type="match status" value="2"/>
</dbReference>
<dbReference type="GO" id="GO:0046047">
    <property type="term" value="P:TTP catabolic process"/>
    <property type="evidence" value="ECO:0007669"/>
    <property type="project" value="TreeGrafter"/>
</dbReference>
<dbReference type="InterPro" id="IPR048015">
    <property type="entry name" value="NTP-PPase_MazG-like_N"/>
</dbReference>
<dbReference type="SUPFAM" id="SSF101386">
    <property type="entry name" value="all-alpha NTP pyrophosphatases"/>
    <property type="match status" value="2"/>
</dbReference>
<dbReference type="GO" id="GO:0046081">
    <property type="term" value="P:dUTP catabolic process"/>
    <property type="evidence" value="ECO:0007669"/>
    <property type="project" value="TreeGrafter"/>
</dbReference>
<dbReference type="EMBL" id="JACIEN010000001">
    <property type="protein sequence ID" value="MBB4016195.1"/>
    <property type="molecule type" value="Genomic_DNA"/>
</dbReference>
<name>A0A840BS27_9HYPH</name>
<gene>
    <name evidence="6" type="ORF">GGR16_001201</name>
</gene>
<evidence type="ECO:0000256" key="3">
    <source>
        <dbReference type="ARBA" id="ARBA00066372"/>
    </source>
</evidence>
<dbReference type="EC" id="3.6.1.8" evidence="3"/>
<sequence>MTPSRDIEVLLAIMAALRTPGTGCPWDLEQSFDTIVPYTIEEAYEVADAIERRDFLDLRDELGDLLLQVVFHARMAEEEGLFAFGDVVQAITAKLIRRHPHVFGEARDLAPEAVKALWHDIKRQEKDERRRERSAAGEEEDAPRGLLADVPKVLPALTRAEKLQRKAATVGFDWTERRAVVDKIREELREVEETLDSADRAAQQDEIGDLLFAVANLARHLDIDPEAALRGTNAKFERRFRFIEQVVEDKGASMSDVSLEDMEDIWQEAKRREREGA</sequence>
<feature type="domain" description="NTP pyrophosphohydrolase MazG-like" evidence="5">
    <location>
        <begin position="30"/>
        <end position="103"/>
    </location>
</feature>
<comment type="similarity">
    <text evidence="2">Belongs to the nucleoside triphosphate pyrophosphohydrolase family.</text>
</comment>
<dbReference type="PANTHER" id="PTHR30522">
    <property type="entry name" value="NUCLEOSIDE TRIPHOSPHATE PYROPHOSPHOHYDROLASE"/>
    <property type="match status" value="1"/>
</dbReference>
<evidence type="ECO:0000313" key="7">
    <source>
        <dbReference type="Proteomes" id="UP000577362"/>
    </source>
</evidence>
<evidence type="ECO:0000259" key="5">
    <source>
        <dbReference type="Pfam" id="PF03819"/>
    </source>
</evidence>
<dbReference type="InterPro" id="IPR004518">
    <property type="entry name" value="MazG-like_dom"/>
</dbReference>
<dbReference type="AlphaFoldDB" id="A0A840BS27"/>
<dbReference type="RefSeq" id="WP_183315978.1">
    <property type="nucleotide sequence ID" value="NZ_JACIEN010000001.1"/>
</dbReference>
<proteinExistence type="inferred from homology"/>
<keyword evidence="6" id="KW-0378">Hydrolase</keyword>
<dbReference type="CDD" id="cd11529">
    <property type="entry name" value="NTP-PPase_MazG_Cterm"/>
    <property type="match status" value="1"/>
</dbReference>
<protein>
    <recommendedName>
        <fullName evidence="4">Nucleoside triphosphate pyrophosphohydrolase</fullName>
        <ecNumber evidence="3">3.6.1.8</ecNumber>
    </recommendedName>
</protein>
<dbReference type="GO" id="GO:0046052">
    <property type="term" value="P:UTP catabolic process"/>
    <property type="evidence" value="ECO:0007669"/>
    <property type="project" value="TreeGrafter"/>
</dbReference>
<evidence type="ECO:0000256" key="2">
    <source>
        <dbReference type="ARBA" id="ARBA00061115"/>
    </source>
</evidence>
<keyword evidence="7" id="KW-1185">Reference proteome</keyword>
<dbReference type="InterPro" id="IPR011551">
    <property type="entry name" value="NTP_PyrPHydrolase_MazG"/>
</dbReference>
<dbReference type="GO" id="GO:0046076">
    <property type="term" value="P:dTTP catabolic process"/>
    <property type="evidence" value="ECO:0007669"/>
    <property type="project" value="TreeGrafter"/>
</dbReference>
<evidence type="ECO:0000313" key="6">
    <source>
        <dbReference type="EMBL" id="MBB4016195.1"/>
    </source>
</evidence>
<evidence type="ECO:0000256" key="1">
    <source>
        <dbReference type="ARBA" id="ARBA00052141"/>
    </source>
</evidence>
<dbReference type="NCBIfam" id="NF007113">
    <property type="entry name" value="PRK09562.1"/>
    <property type="match status" value="1"/>
</dbReference>
<dbReference type="GO" id="GO:0047693">
    <property type="term" value="F:ATP diphosphatase activity"/>
    <property type="evidence" value="ECO:0007669"/>
    <property type="project" value="UniProtKB-EC"/>
</dbReference>
<dbReference type="CDD" id="cd11528">
    <property type="entry name" value="NTP-PPase_MazG_Nterm"/>
    <property type="match status" value="1"/>
</dbReference>
<dbReference type="InterPro" id="IPR048011">
    <property type="entry name" value="NTP-PPase_MazG-like_C"/>
</dbReference>